<gene>
    <name evidence="13" type="ORF">HNQ60_000154</name>
</gene>
<dbReference type="GO" id="GO:0009279">
    <property type="term" value="C:cell outer membrane"/>
    <property type="evidence" value="ECO:0007669"/>
    <property type="project" value="UniProtKB-SubCell"/>
</dbReference>
<dbReference type="Gene3D" id="2.170.130.10">
    <property type="entry name" value="TonB-dependent receptor, plug domain"/>
    <property type="match status" value="1"/>
</dbReference>
<evidence type="ECO:0000256" key="2">
    <source>
        <dbReference type="ARBA" id="ARBA00022448"/>
    </source>
</evidence>
<keyword evidence="14" id="KW-1185">Reference proteome</keyword>
<evidence type="ECO:0000256" key="5">
    <source>
        <dbReference type="ARBA" id="ARBA00023077"/>
    </source>
</evidence>
<comment type="subcellular location">
    <subcellularLocation>
        <location evidence="1 8">Cell outer membrane</location>
        <topology evidence="1 8">Multi-pass membrane protein</topology>
    </subcellularLocation>
</comment>
<dbReference type="RefSeq" id="WP_184329114.1">
    <property type="nucleotide sequence ID" value="NZ_JACHHZ010000001.1"/>
</dbReference>
<dbReference type="EMBL" id="JACHHZ010000001">
    <property type="protein sequence ID" value="MBB6091308.1"/>
    <property type="molecule type" value="Genomic_DNA"/>
</dbReference>
<dbReference type="InterPro" id="IPR036942">
    <property type="entry name" value="Beta-barrel_TonB_sf"/>
</dbReference>
<dbReference type="AlphaFoldDB" id="A0A841HG79"/>
<evidence type="ECO:0000256" key="3">
    <source>
        <dbReference type="ARBA" id="ARBA00022452"/>
    </source>
</evidence>
<evidence type="ECO:0000256" key="6">
    <source>
        <dbReference type="ARBA" id="ARBA00023136"/>
    </source>
</evidence>
<evidence type="ECO:0000259" key="12">
    <source>
        <dbReference type="Pfam" id="PF07715"/>
    </source>
</evidence>
<dbReference type="Pfam" id="PF00593">
    <property type="entry name" value="TonB_dep_Rec_b-barrel"/>
    <property type="match status" value="1"/>
</dbReference>
<keyword evidence="4 8" id="KW-0812">Transmembrane</keyword>
<dbReference type="PANTHER" id="PTHR40980:SF3">
    <property type="entry name" value="TONB-DEPENDENT RECEPTOR-LIKE BETA-BARREL DOMAIN-CONTAINING PROTEIN"/>
    <property type="match status" value="1"/>
</dbReference>
<keyword evidence="6 8" id="KW-0472">Membrane</keyword>
<dbReference type="InterPro" id="IPR039426">
    <property type="entry name" value="TonB-dep_rcpt-like"/>
</dbReference>
<feature type="domain" description="TonB-dependent receptor plug" evidence="12">
    <location>
        <begin position="65"/>
        <end position="178"/>
    </location>
</feature>
<evidence type="ECO:0000256" key="10">
    <source>
        <dbReference type="SAM" id="SignalP"/>
    </source>
</evidence>
<dbReference type="PROSITE" id="PS52016">
    <property type="entry name" value="TONB_DEPENDENT_REC_3"/>
    <property type="match status" value="1"/>
</dbReference>
<dbReference type="NCBIfam" id="TIGR01782">
    <property type="entry name" value="TonB-Xanth-Caul"/>
    <property type="match status" value="1"/>
</dbReference>
<dbReference type="CDD" id="cd01347">
    <property type="entry name" value="ligand_gated_channel"/>
    <property type="match status" value="1"/>
</dbReference>
<protein>
    <submittedName>
        <fullName evidence="13">Iron complex outermembrane receptor protein</fullName>
    </submittedName>
</protein>
<evidence type="ECO:0000256" key="1">
    <source>
        <dbReference type="ARBA" id="ARBA00004571"/>
    </source>
</evidence>
<keyword evidence="7 8" id="KW-0998">Cell outer membrane</keyword>
<comment type="caution">
    <text evidence="13">The sequence shown here is derived from an EMBL/GenBank/DDBJ whole genome shotgun (WGS) entry which is preliminary data.</text>
</comment>
<evidence type="ECO:0000313" key="14">
    <source>
        <dbReference type="Proteomes" id="UP000588068"/>
    </source>
</evidence>
<accession>A0A841HG79</accession>
<dbReference type="Pfam" id="PF07715">
    <property type="entry name" value="Plug"/>
    <property type="match status" value="1"/>
</dbReference>
<evidence type="ECO:0000256" key="8">
    <source>
        <dbReference type="PROSITE-ProRule" id="PRU01360"/>
    </source>
</evidence>
<sequence>MKKNLPNRFFSSVAYSILSPAVLLAGVAHAQSASENVSAGSEGSGVEEVVVTGIRESLNKARDIKREATQFVDAIVADDIGKLPDRNVAESLARVSGVQVDRGIAEGSSVSVRGLRQNVYLFNGRQIIDPTGRGGAGLDTLGSSTYGLLSLVPSELIARLELTKLASSDQIAGALGGIVDVQTPMPLDGPDRLGAKVGGVYYDQASEGGYEGFVLASHKFADDTLGVLVSASYNNRDLSQQGLDTFSGYSRFTDGTGTVRFGHSDARPEEIAENRENVGLNAVVQWQATDSVQLIADTFYSKLESDRNRWWLSFTPTAGLSNATYSPNNILLSGTATGPVLTNTEFLDTDADILSSALTAKFDVTDRFRGSVEVDYTESASTAHQMYFRLQPIVGITPTVNFDFTAGDLGSYQISGIDLSDPAQLRYTILFDNTYDVQSEDKVVRTDWTYDLDGGFLKGVSAGVRYDEIDSEQNPKRADIRPAGGIPATSLSRYLTLHSNPDFADGEFAGLPRSFVAANSLVSSCSAFTDVPAISQNVQCLDPRNNTNALSSTFEIKEQFTESYAKLDFATDIGSSGLSGNIGVRYVGRDLESIGNQIAPTGGAIPSTFERSDSDVLPSAVAKLEVNDDLVFRLGAARVIAYPNTVDLNSGVTLANNAVFVGGVQTVLGTGSGGAPDLDPFKADQVDLSAEYYFGGQALVSLGLFYKDVSTFIVQQQSPETYGGVNYLINRKVNGEGAEVQGVEALVQLPFYFLPGAWDGFGVIASYSYIDSSTPIKDVAGRTLPLPGLSPNNVNLVGYYEKGPVSVRLAYNWRDDYLLGLSAAATGIYNSPYTDVSATLRYDLTSNVSLGFEALNLLDEKQRTYDGVEEALRTNLYFGRIYKANVSLKF</sequence>
<dbReference type="InterPro" id="IPR012910">
    <property type="entry name" value="Plug_dom"/>
</dbReference>
<dbReference type="Proteomes" id="UP000588068">
    <property type="component" value="Unassembled WGS sequence"/>
</dbReference>
<keyword evidence="10" id="KW-0732">Signal</keyword>
<evidence type="ECO:0000259" key="11">
    <source>
        <dbReference type="Pfam" id="PF00593"/>
    </source>
</evidence>
<name>A0A841HG79_9GAMM</name>
<feature type="chain" id="PRO_5032547533" evidence="10">
    <location>
        <begin position="31"/>
        <end position="890"/>
    </location>
</feature>
<dbReference type="InterPro" id="IPR010104">
    <property type="entry name" value="TonB_rcpt_bac"/>
</dbReference>
<dbReference type="Gene3D" id="2.40.170.20">
    <property type="entry name" value="TonB-dependent receptor, beta-barrel domain"/>
    <property type="match status" value="1"/>
</dbReference>
<keyword evidence="2 8" id="KW-0813">Transport</keyword>
<evidence type="ECO:0000256" key="4">
    <source>
        <dbReference type="ARBA" id="ARBA00022692"/>
    </source>
</evidence>
<dbReference type="SUPFAM" id="SSF56935">
    <property type="entry name" value="Porins"/>
    <property type="match status" value="1"/>
</dbReference>
<dbReference type="PANTHER" id="PTHR40980">
    <property type="entry name" value="PLUG DOMAIN-CONTAINING PROTEIN"/>
    <property type="match status" value="1"/>
</dbReference>
<evidence type="ECO:0000256" key="7">
    <source>
        <dbReference type="ARBA" id="ARBA00023237"/>
    </source>
</evidence>
<dbReference type="InterPro" id="IPR037066">
    <property type="entry name" value="Plug_dom_sf"/>
</dbReference>
<feature type="domain" description="TonB-dependent receptor-like beta-barrel" evidence="11">
    <location>
        <begin position="413"/>
        <end position="857"/>
    </location>
</feature>
<evidence type="ECO:0000256" key="9">
    <source>
        <dbReference type="RuleBase" id="RU003357"/>
    </source>
</evidence>
<evidence type="ECO:0000313" key="13">
    <source>
        <dbReference type="EMBL" id="MBB6091308.1"/>
    </source>
</evidence>
<feature type="signal peptide" evidence="10">
    <location>
        <begin position="1"/>
        <end position="30"/>
    </location>
</feature>
<proteinExistence type="inferred from homology"/>
<keyword evidence="5 9" id="KW-0798">TonB box</keyword>
<keyword evidence="3 8" id="KW-1134">Transmembrane beta strand</keyword>
<organism evidence="13 14">
    <name type="scientific">Povalibacter uvarum</name>
    <dbReference type="NCBI Taxonomy" id="732238"/>
    <lineage>
        <taxon>Bacteria</taxon>
        <taxon>Pseudomonadati</taxon>
        <taxon>Pseudomonadota</taxon>
        <taxon>Gammaproteobacteria</taxon>
        <taxon>Steroidobacterales</taxon>
        <taxon>Steroidobacteraceae</taxon>
        <taxon>Povalibacter</taxon>
    </lineage>
</organism>
<dbReference type="InterPro" id="IPR000531">
    <property type="entry name" value="Beta-barrel_TonB"/>
</dbReference>
<keyword evidence="13" id="KW-0675">Receptor</keyword>
<reference evidence="13 14" key="1">
    <citation type="submission" date="2020-08" db="EMBL/GenBank/DDBJ databases">
        <title>Genomic Encyclopedia of Type Strains, Phase IV (KMG-IV): sequencing the most valuable type-strain genomes for metagenomic binning, comparative biology and taxonomic classification.</title>
        <authorList>
            <person name="Goeker M."/>
        </authorList>
    </citation>
    <scope>NUCLEOTIDE SEQUENCE [LARGE SCALE GENOMIC DNA]</scope>
    <source>
        <strain evidence="13 14">DSM 26723</strain>
    </source>
</reference>
<comment type="similarity">
    <text evidence="8 9">Belongs to the TonB-dependent receptor family.</text>
</comment>